<feature type="transmembrane region" description="Helical" evidence="14">
    <location>
        <begin position="390"/>
        <end position="409"/>
    </location>
</feature>
<keyword evidence="16" id="KW-1185">Reference proteome</keyword>
<proteinExistence type="inferred from homology"/>
<feature type="transmembrane region" description="Helical" evidence="14">
    <location>
        <begin position="277"/>
        <end position="294"/>
    </location>
</feature>
<dbReference type="Proteomes" id="UP000823399">
    <property type="component" value="Unassembled WGS sequence"/>
</dbReference>
<comment type="similarity">
    <text evidence="13">Belongs to the glycosyltransferase ALG3 family.</text>
</comment>
<name>A0A9P7FGR7_9AGAM</name>
<keyword evidence="8 14" id="KW-0256">Endoplasmic reticulum</keyword>
<feature type="transmembrane region" description="Helical" evidence="14">
    <location>
        <begin position="365"/>
        <end position="384"/>
    </location>
</feature>
<evidence type="ECO:0000313" key="15">
    <source>
        <dbReference type="EMBL" id="KAG2116742.1"/>
    </source>
</evidence>
<dbReference type="GeneID" id="64705795"/>
<evidence type="ECO:0000256" key="2">
    <source>
        <dbReference type="ARBA" id="ARBA00004922"/>
    </source>
</evidence>
<keyword evidence="6 14" id="KW-0808">Transferase</keyword>
<dbReference type="OrthoDB" id="20028at2759"/>
<keyword evidence="10 14" id="KW-0472">Membrane</keyword>
<comment type="pathway">
    <text evidence="2 14">Protein modification; protein glycosylation.</text>
</comment>
<evidence type="ECO:0000256" key="1">
    <source>
        <dbReference type="ARBA" id="ARBA00004477"/>
    </source>
</evidence>
<evidence type="ECO:0000256" key="12">
    <source>
        <dbReference type="ARBA" id="ARBA00049506"/>
    </source>
</evidence>
<evidence type="ECO:0000256" key="11">
    <source>
        <dbReference type="ARBA" id="ARBA00044743"/>
    </source>
</evidence>
<keyword evidence="7 14" id="KW-0812">Transmembrane</keyword>
<evidence type="ECO:0000256" key="7">
    <source>
        <dbReference type="ARBA" id="ARBA00022692"/>
    </source>
</evidence>
<comment type="subcellular location">
    <subcellularLocation>
        <location evidence="1 14">Endoplasmic reticulum membrane</location>
        <topology evidence="1 14">Multi-pass membrane protein</topology>
    </subcellularLocation>
</comment>
<feature type="transmembrane region" description="Helical" evidence="14">
    <location>
        <begin position="157"/>
        <end position="178"/>
    </location>
</feature>
<organism evidence="15 16">
    <name type="scientific">Suillus discolor</name>
    <dbReference type="NCBI Taxonomy" id="1912936"/>
    <lineage>
        <taxon>Eukaryota</taxon>
        <taxon>Fungi</taxon>
        <taxon>Dikarya</taxon>
        <taxon>Basidiomycota</taxon>
        <taxon>Agaricomycotina</taxon>
        <taxon>Agaricomycetes</taxon>
        <taxon>Agaricomycetidae</taxon>
        <taxon>Boletales</taxon>
        <taxon>Suillineae</taxon>
        <taxon>Suillaceae</taxon>
        <taxon>Suillus</taxon>
    </lineage>
</organism>
<sequence>MGLKVSSSMFMQSSVFKYVWLFLFDQQYFWITASLVVLGDAILTQLITRFVPYTEIDWETYMVHIDLYLKGERDYVNITGPTGPLVYPAGHVHIHRLLHLITDAGRNVARAQQIYGGLYVLSITLVCAIYKKAKVPNWTLLLLPLSKRLHSIFVLRLFNDCWSLIFVQAAILAFQSAWDDVGILLFSLALSVKMSAILYLPGLLVILFKRHGLFATIRHMLVLACTQTLLARSFLISNAKSYLQNAFDLSRVFLYKWTVNWRFVDERTFLSPAWAKGLLLGHVTVLIAFGLFRWCRSDGGVARVLQRGFRRPGLPAGLAPVDPDYVATVLVTSNLIGIIFARSLHYQFYSWYSQQLPLLTQRTRFPFIMQMALIGAIEYAWNVYPSTPFSSGLLLAANLVTLLGVWFGYPEGKMFSRRSNSNRSQVSQKKVFQKE</sequence>
<keyword evidence="9 14" id="KW-1133">Transmembrane helix</keyword>
<feature type="transmembrane region" description="Helical" evidence="14">
    <location>
        <begin position="184"/>
        <end position="208"/>
    </location>
</feature>
<evidence type="ECO:0000256" key="5">
    <source>
        <dbReference type="ARBA" id="ARBA00022676"/>
    </source>
</evidence>
<dbReference type="AlphaFoldDB" id="A0A9P7FGR7"/>
<keyword evidence="5 14" id="KW-0328">Glycosyltransferase</keyword>
<reference evidence="15" key="1">
    <citation type="journal article" date="2020" name="New Phytol.">
        <title>Comparative genomics reveals dynamic genome evolution in host specialist ectomycorrhizal fungi.</title>
        <authorList>
            <person name="Lofgren L.A."/>
            <person name="Nguyen N.H."/>
            <person name="Vilgalys R."/>
            <person name="Ruytinx J."/>
            <person name="Liao H.L."/>
            <person name="Branco S."/>
            <person name="Kuo A."/>
            <person name="LaButti K."/>
            <person name="Lipzen A."/>
            <person name="Andreopoulos W."/>
            <person name="Pangilinan J."/>
            <person name="Riley R."/>
            <person name="Hundley H."/>
            <person name="Na H."/>
            <person name="Barry K."/>
            <person name="Grigoriev I.V."/>
            <person name="Stajich J.E."/>
            <person name="Kennedy P.G."/>
        </authorList>
    </citation>
    <scope>NUCLEOTIDE SEQUENCE</scope>
    <source>
        <strain evidence="15">FC423</strain>
    </source>
</reference>
<protein>
    <recommendedName>
        <fullName evidence="4 14">Dol-P-Man:Man(5)GlcNAc(2)-PP-Dol alpha-1,3-mannosyltransferase</fullName>
        <ecNumber evidence="3 14">2.4.1.258</ecNumber>
    </recommendedName>
    <alternativeName>
        <fullName evidence="14">Dol-P-Man-dependent alpha(1-3)-mannosyltransferase</fullName>
    </alternativeName>
</protein>
<dbReference type="GO" id="GO:0005789">
    <property type="term" value="C:endoplasmic reticulum membrane"/>
    <property type="evidence" value="ECO:0007669"/>
    <property type="project" value="UniProtKB-SubCell"/>
</dbReference>
<dbReference type="EC" id="2.4.1.258" evidence="3 14"/>
<evidence type="ECO:0000256" key="14">
    <source>
        <dbReference type="RuleBase" id="RU364047"/>
    </source>
</evidence>
<evidence type="ECO:0000256" key="3">
    <source>
        <dbReference type="ARBA" id="ARBA00011964"/>
    </source>
</evidence>
<evidence type="ECO:0000256" key="8">
    <source>
        <dbReference type="ARBA" id="ARBA00022824"/>
    </source>
</evidence>
<accession>A0A9P7FGR7</accession>
<dbReference type="GO" id="GO:0052925">
    <property type="term" value="F:dol-P-Man:Man(5)GlcNAc(2)-PP-Dol alpha-1,3-mannosyltransferase activity"/>
    <property type="evidence" value="ECO:0007669"/>
    <property type="project" value="UniProtKB-EC"/>
</dbReference>
<evidence type="ECO:0000256" key="10">
    <source>
        <dbReference type="ARBA" id="ARBA00023136"/>
    </source>
</evidence>
<comment type="caution">
    <text evidence="15">The sequence shown here is derived from an EMBL/GenBank/DDBJ whole genome shotgun (WGS) entry which is preliminary data.</text>
</comment>
<dbReference type="PANTHER" id="PTHR12646">
    <property type="entry name" value="NOT56 - RELATED"/>
    <property type="match status" value="1"/>
</dbReference>
<evidence type="ECO:0000256" key="13">
    <source>
        <dbReference type="ARBA" id="ARBA00093457"/>
    </source>
</evidence>
<dbReference type="EMBL" id="JABBWM010000006">
    <property type="protein sequence ID" value="KAG2116742.1"/>
    <property type="molecule type" value="Genomic_DNA"/>
</dbReference>
<comment type="function">
    <text evidence="11 14">Dol-P-Man:Man(5)GlcNAc(2)-PP-Dol alpha-1,3-mannosyltransferase that operates in the biosynthetic pathway of dolichol-linked oligosaccharides, the glycan precursors employed in protein asparagine (N)-glycosylation. The assembly of dolichol-linked oligosaccharides begins on the cytosolic side of the endoplasmic reticulum membrane and finishes in its lumen. The sequential addition of sugars to dolichol pyrophosphate produces dolichol-linked oligosaccharides containing fourteen sugars, including two GlcNAcs, nine mannoses and three glucoses. Once assembled, the oligosaccharide is transferred from the lipid to nascent proteins by oligosaccharyltransferases. In the lumen of the endoplasmic reticulum, adds the first dolichyl beta-D-mannosyl phosphate derived mannose in an alpha-1,3 linkage to Man(5)GlcNAc(2)-PP-dolichol to produce Man(6)GlcNAc(2)-PP-dolichol.</text>
</comment>
<evidence type="ECO:0000256" key="9">
    <source>
        <dbReference type="ARBA" id="ARBA00022989"/>
    </source>
</evidence>
<evidence type="ECO:0000313" key="16">
    <source>
        <dbReference type="Proteomes" id="UP000823399"/>
    </source>
</evidence>
<dbReference type="InterPro" id="IPR007873">
    <property type="entry name" value="Glycosyltransferase_ALG3"/>
</dbReference>
<comment type="catalytic activity">
    <reaction evidence="12 14">
        <text>an alpha-D-Man-(1-&gt;2)-alpha-D-Man-(1-&gt;2)-alpha-D-Man-(1-&gt;3)-[alpha-D-Man-(1-&gt;6)]-beta-D-Man-(1-&gt;4)-beta-D-GlcNAc-(1-&gt;4)-alpha-D-GlcNAc-diphospho-di-trans,poly-cis-dolichol + a di-trans,poly-cis-dolichyl beta-D-mannosyl phosphate = an alpha-D-Man-(1-&gt;2)-alpha-D-Man-(1-&gt;2)-alpha-D-Man-(1-&gt;3)-[alpha-D-Man-(1-&gt;3)-alpha-D-Man-(1-&gt;6)]-beta-D-Man-(1-&gt;4)-beta-D-GlcNAc-(1-&gt;4)-alpha-D-GlcNAc-diphospho-di-trans,poly-cis-dolichol + a di-trans,poly-cis-dolichyl phosphate + H(+)</text>
        <dbReference type="Rhea" id="RHEA:29527"/>
        <dbReference type="Rhea" id="RHEA-COMP:19498"/>
        <dbReference type="Rhea" id="RHEA-COMP:19501"/>
        <dbReference type="Rhea" id="RHEA-COMP:19516"/>
        <dbReference type="Rhea" id="RHEA-COMP:19517"/>
        <dbReference type="ChEBI" id="CHEBI:15378"/>
        <dbReference type="ChEBI" id="CHEBI:57683"/>
        <dbReference type="ChEBI" id="CHEBI:58211"/>
        <dbReference type="ChEBI" id="CHEBI:132515"/>
        <dbReference type="ChEBI" id="CHEBI:132516"/>
        <dbReference type="EC" id="2.4.1.258"/>
    </reaction>
    <physiologicalReaction direction="left-to-right" evidence="12 14">
        <dbReference type="Rhea" id="RHEA:29528"/>
    </physiologicalReaction>
</comment>
<dbReference type="RefSeq" id="XP_041297841.1">
    <property type="nucleotide sequence ID" value="XM_041443536.1"/>
</dbReference>
<dbReference type="Pfam" id="PF05208">
    <property type="entry name" value="ALG3"/>
    <property type="match status" value="1"/>
</dbReference>
<dbReference type="PANTHER" id="PTHR12646:SF0">
    <property type="entry name" value="DOL-P-MAN:MAN(5)GLCNAC(2)-PP-DOL ALPHA-1,3-MANNOSYLTRANSFERASE"/>
    <property type="match status" value="1"/>
</dbReference>
<feature type="transmembrane region" description="Helical" evidence="14">
    <location>
        <begin position="28"/>
        <end position="47"/>
    </location>
</feature>
<evidence type="ECO:0000256" key="6">
    <source>
        <dbReference type="ARBA" id="ARBA00022679"/>
    </source>
</evidence>
<feature type="transmembrane region" description="Helical" evidence="14">
    <location>
        <begin position="325"/>
        <end position="344"/>
    </location>
</feature>
<evidence type="ECO:0000256" key="4">
    <source>
        <dbReference type="ARBA" id="ARBA00015561"/>
    </source>
</evidence>
<gene>
    <name evidence="15" type="ORF">F5147DRAFT_815541</name>
</gene>